<dbReference type="AlphaFoldDB" id="A0A5C6TNA5"/>
<dbReference type="EMBL" id="VOQQ01000001">
    <property type="protein sequence ID" value="TXC62197.1"/>
    <property type="molecule type" value="Genomic_DNA"/>
</dbReference>
<organism evidence="1 2">
    <name type="scientific">Allosphingosinicella ginsenosidimutans</name>
    <dbReference type="NCBI Taxonomy" id="1176539"/>
    <lineage>
        <taxon>Bacteria</taxon>
        <taxon>Pseudomonadati</taxon>
        <taxon>Pseudomonadota</taxon>
        <taxon>Alphaproteobacteria</taxon>
        <taxon>Sphingomonadales</taxon>
        <taxon>Sphingomonadaceae</taxon>
        <taxon>Allosphingosinicella</taxon>
    </lineage>
</organism>
<evidence type="ECO:0000313" key="1">
    <source>
        <dbReference type="EMBL" id="TXC62197.1"/>
    </source>
</evidence>
<accession>A0A5C6TNA5</accession>
<dbReference type="InterPro" id="IPR018673">
    <property type="entry name" value="DUF2141"/>
</dbReference>
<name>A0A5C6TNA5_9SPHN</name>
<dbReference type="RefSeq" id="WP_147041585.1">
    <property type="nucleotide sequence ID" value="NZ_BAABIR010000001.1"/>
</dbReference>
<reference evidence="1 2" key="1">
    <citation type="journal article" date="2015" name="J. Microbiol.">
        <title>Sphingosinicella ginsenosidimutans sp. nov., with ginsenoside converting activity.</title>
        <authorList>
            <person name="Kim J.K."/>
            <person name="Kang M.S."/>
            <person name="Park S.C."/>
            <person name="Kim K.M."/>
            <person name="Choi K."/>
            <person name="Yoon M.H."/>
            <person name="Im W.T."/>
        </authorList>
    </citation>
    <scope>NUCLEOTIDE SEQUENCE [LARGE SCALE GENOMIC DNA]</scope>
    <source>
        <strain evidence="1 2">BS-11</strain>
    </source>
</reference>
<dbReference type="Proteomes" id="UP000321249">
    <property type="component" value="Unassembled WGS sequence"/>
</dbReference>
<keyword evidence="2" id="KW-1185">Reference proteome</keyword>
<proteinExistence type="predicted"/>
<sequence>MIAVAPPASPNYIPSSPTLGVAEGRCRPGEPGPAVMITAIGLKDRRGLLRAELYPPGDGEFLADDNVLVMRGETFRRAESPVPPSGPARLCIRVPRPGVYTLSLLHDRDANRRFSLSIDGVGFSGNPRLGWGRPAAAAVRFRAGPGITALNIVLNYRRGLMSFGPIQAR</sequence>
<dbReference type="OrthoDB" id="7449018at2"/>
<evidence type="ECO:0000313" key="2">
    <source>
        <dbReference type="Proteomes" id="UP000321249"/>
    </source>
</evidence>
<comment type="caution">
    <text evidence="1">The sequence shown here is derived from an EMBL/GenBank/DDBJ whole genome shotgun (WGS) entry which is preliminary data.</text>
</comment>
<gene>
    <name evidence="1" type="ORF">FRZ32_00155</name>
</gene>
<dbReference type="Pfam" id="PF09912">
    <property type="entry name" value="DUF2141"/>
    <property type="match status" value="1"/>
</dbReference>
<protein>
    <submittedName>
        <fullName evidence="1">DUF2141 domain-containing protein</fullName>
    </submittedName>
</protein>